<dbReference type="InParanoid" id="A0A2P5IFK8"/>
<comment type="caution">
    <text evidence="1">The sequence shown here is derived from an EMBL/GenBank/DDBJ whole genome shotgun (WGS) entry which is preliminary data.</text>
</comment>
<name>A0A2P5IFK8_DIAHE</name>
<evidence type="ECO:0000313" key="1">
    <source>
        <dbReference type="EMBL" id="POS81280.1"/>
    </source>
</evidence>
<dbReference type="EMBL" id="MAVT02000013">
    <property type="protein sequence ID" value="POS81280.1"/>
    <property type="molecule type" value="Genomic_DNA"/>
</dbReference>
<evidence type="ECO:0000313" key="2">
    <source>
        <dbReference type="Proteomes" id="UP000094444"/>
    </source>
</evidence>
<protein>
    <submittedName>
        <fullName evidence="1">Uncharacterized protein</fullName>
    </submittedName>
</protein>
<proteinExistence type="predicted"/>
<dbReference type="OrthoDB" id="4520106at2759"/>
<organism evidence="1 2">
    <name type="scientific">Diaporthe helianthi</name>
    <dbReference type="NCBI Taxonomy" id="158607"/>
    <lineage>
        <taxon>Eukaryota</taxon>
        <taxon>Fungi</taxon>
        <taxon>Dikarya</taxon>
        <taxon>Ascomycota</taxon>
        <taxon>Pezizomycotina</taxon>
        <taxon>Sordariomycetes</taxon>
        <taxon>Sordariomycetidae</taxon>
        <taxon>Diaporthales</taxon>
        <taxon>Diaporthaceae</taxon>
        <taxon>Diaporthe</taxon>
    </lineage>
</organism>
<accession>A0A2P5IFK8</accession>
<dbReference type="AlphaFoldDB" id="A0A2P5IFK8"/>
<dbReference type="Proteomes" id="UP000094444">
    <property type="component" value="Unassembled WGS sequence"/>
</dbReference>
<gene>
    <name evidence="1" type="ORF">DHEL01_v200330</name>
</gene>
<sequence length="289" mass="31854">MEASHQTPLTSIREPNVEGGRLLATLLHQNGISCTLWGVSAAAHYGGGLCPLDIEIAINAADQKRAFGLLLSQGLTISFPDQDTESPSSYEEWRRKARSLTQFSDRRKTRLLTPIFELPATGDPLDDMLRPLIVVYSSEEIGLPCIDLPTAISETGPHEDYTTLSELNQDLALPETTGDDGYQLLDCIVPAFIPLLKSEMHVLLMHAEPHTPVWGQHMAQFSELVHSDSCVGGPDGLRELVADARFKDFIAWFRENLSGGADYDKLEGLRASYRKKQATNTKVSSYSVV</sequence>
<reference evidence="1" key="1">
    <citation type="submission" date="2017-09" db="EMBL/GenBank/DDBJ databases">
        <title>Polyketide synthases of a Diaporthe helianthi virulent isolate.</title>
        <authorList>
            <person name="Baroncelli R."/>
        </authorList>
    </citation>
    <scope>NUCLEOTIDE SEQUENCE [LARGE SCALE GENOMIC DNA]</scope>
    <source>
        <strain evidence="1">7/96</strain>
    </source>
</reference>
<keyword evidence="2" id="KW-1185">Reference proteome</keyword>